<dbReference type="GO" id="GO:0006281">
    <property type="term" value="P:DNA repair"/>
    <property type="evidence" value="ECO:0007669"/>
    <property type="project" value="InterPro"/>
</dbReference>
<feature type="binding site" evidence="7">
    <location>
        <position position="246"/>
    </location>
    <ligand>
        <name>Mg(2+)</name>
        <dbReference type="ChEBI" id="CHEBI:18420"/>
        <label>1</label>
    </ligand>
</feature>
<dbReference type="CDD" id="cd09086">
    <property type="entry name" value="ExoIII-like_AP-endo"/>
    <property type="match status" value="1"/>
</dbReference>
<dbReference type="PANTHER" id="PTHR43250">
    <property type="entry name" value="EXODEOXYRIBONUCLEASE III"/>
    <property type="match status" value="1"/>
</dbReference>
<accession>A0A380MW14</accession>
<feature type="binding site" evidence="7">
    <location>
        <position position="247"/>
    </location>
    <ligand>
        <name>Mg(2+)</name>
        <dbReference type="ChEBI" id="CHEBI:18420"/>
        <label>1</label>
    </ligand>
</feature>
<dbReference type="InterPro" id="IPR020848">
    <property type="entry name" value="AP_endonuclease_F1_CS"/>
</dbReference>
<dbReference type="GO" id="GO:0004519">
    <property type="term" value="F:endonuclease activity"/>
    <property type="evidence" value="ECO:0007669"/>
    <property type="project" value="InterPro"/>
</dbReference>
<feature type="active site" description="Proton acceptor" evidence="6">
    <location>
        <position position="247"/>
    </location>
</feature>
<evidence type="ECO:0000256" key="6">
    <source>
        <dbReference type="PIRSR" id="PIRSR604808-1"/>
    </source>
</evidence>
<reference evidence="10 11" key="1">
    <citation type="submission" date="2018-06" db="EMBL/GenBank/DDBJ databases">
        <authorList>
            <consortium name="Pathogen Informatics"/>
            <person name="Doyle S."/>
        </authorList>
    </citation>
    <scope>NUCLEOTIDE SEQUENCE [LARGE SCALE GENOMIC DNA]</scope>
    <source>
        <strain evidence="10 11">NCTC10717</strain>
    </source>
</reference>
<evidence type="ECO:0000313" key="10">
    <source>
        <dbReference type="EMBL" id="SUO96759.1"/>
    </source>
</evidence>
<dbReference type="SUPFAM" id="SSF56219">
    <property type="entry name" value="DNase I-like"/>
    <property type="match status" value="1"/>
</dbReference>
<feature type="binding site" evidence="7">
    <location>
        <position position="36"/>
    </location>
    <ligand>
        <name>Mg(2+)</name>
        <dbReference type="ChEBI" id="CHEBI:18420"/>
        <label>1</label>
    </ligand>
</feature>
<proteinExistence type="inferred from homology"/>
<keyword evidence="3 7" id="KW-0479">Metal-binding</keyword>
<dbReference type="Pfam" id="PF03372">
    <property type="entry name" value="Exo_endo_phos"/>
    <property type="match status" value="1"/>
</dbReference>
<dbReference type="EC" id="3.1.11.2" evidence="10"/>
<evidence type="ECO:0000313" key="11">
    <source>
        <dbReference type="Proteomes" id="UP000254575"/>
    </source>
</evidence>
<protein>
    <submittedName>
        <fullName evidence="10">Exodeoxyribonuclease III</fullName>
        <ecNumber evidence="10">3.1.11.2</ecNumber>
    </submittedName>
</protein>
<feature type="site" description="Important for catalytic activity" evidence="8">
    <location>
        <position position="219"/>
    </location>
</feature>
<feature type="active site" description="Proton donor/acceptor" evidence="6">
    <location>
        <position position="148"/>
    </location>
</feature>
<evidence type="ECO:0000256" key="7">
    <source>
        <dbReference type="PIRSR" id="PIRSR604808-2"/>
    </source>
</evidence>
<evidence type="ECO:0000256" key="2">
    <source>
        <dbReference type="ARBA" id="ARBA00007092"/>
    </source>
</evidence>
<comment type="cofactor">
    <cofactor evidence="1">
        <name>Mn(2+)</name>
        <dbReference type="ChEBI" id="CHEBI:29035"/>
    </cofactor>
</comment>
<dbReference type="PROSITE" id="PS51435">
    <property type="entry name" value="AP_NUCLEASE_F1_4"/>
    <property type="match status" value="1"/>
</dbReference>
<comment type="similarity">
    <text evidence="2">Belongs to the DNA repair enzymes AP/ExoA family.</text>
</comment>
<evidence type="ECO:0000256" key="4">
    <source>
        <dbReference type="ARBA" id="ARBA00022801"/>
    </source>
</evidence>
<dbReference type="InterPro" id="IPR005135">
    <property type="entry name" value="Endo/exonuclease/phosphatase"/>
</dbReference>
<dbReference type="PANTHER" id="PTHR43250:SF2">
    <property type="entry name" value="EXODEOXYRIBONUCLEASE III"/>
    <property type="match status" value="1"/>
</dbReference>
<keyword evidence="5 7" id="KW-0460">Magnesium</keyword>
<feature type="site" description="Interaction with DNA substrate" evidence="8">
    <location>
        <position position="247"/>
    </location>
</feature>
<feature type="domain" description="Endonuclease/exonuclease/phosphatase" evidence="9">
    <location>
        <begin position="6"/>
        <end position="247"/>
    </location>
</feature>
<dbReference type="GO" id="GO:0003677">
    <property type="term" value="F:DNA binding"/>
    <property type="evidence" value="ECO:0007669"/>
    <property type="project" value="InterPro"/>
</dbReference>
<dbReference type="InterPro" id="IPR037493">
    <property type="entry name" value="ExoIII-like"/>
</dbReference>
<dbReference type="GO" id="GO:0046872">
    <property type="term" value="F:metal ion binding"/>
    <property type="evidence" value="ECO:0007669"/>
    <property type="project" value="UniProtKB-KW"/>
</dbReference>
<dbReference type="EMBL" id="UHIA01000004">
    <property type="protein sequence ID" value="SUO96759.1"/>
    <property type="molecule type" value="Genomic_DNA"/>
</dbReference>
<dbReference type="GO" id="GO:0008311">
    <property type="term" value="F:double-stranded DNA 3'-5' DNA exonuclease activity"/>
    <property type="evidence" value="ECO:0007669"/>
    <property type="project" value="UniProtKB-EC"/>
</dbReference>
<keyword evidence="7" id="KW-0464">Manganese</keyword>
<feature type="binding site" evidence="7">
    <location>
        <position position="148"/>
    </location>
    <ligand>
        <name>Mg(2+)</name>
        <dbReference type="ChEBI" id="CHEBI:18420"/>
        <label>1</label>
    </ligand>
</feature>
<evidence type="ECO:0000256" key="1">
    <source>
        <dbReference type="ARBA" id="ARBA00001936"/>
    </source>
</evidence>
<evidence type="ECO:0000256" key="5">
    <source>
        <dbReference type="ARBA" id="ARBA00022842"/>
    </source>
</evidence>
<feature type="active site" evidence="6">
    <location>
        <position position="107"/>
    </location>
</feature>
<dbReference type="NCBIfam" id="TIGR00195">
    <property type="entry name" value="exoDNase_III"/>
    <property type="match status" value="1"/>
</dbReference>
<dbReference type="AlphaFoldDB" id="A0A380MW14"/>
<feature type="binding site" evidence="7">
    <location>
        <position position="9"/>
    </location>
    <ligand>
        <name>Mg(2+)</name>
        <dbReference type="ChEBI" id="CHEBI:18420"/>
        <label>1</label>
    </ligand>
</feature>
<dbReference type="InterPro" id="IPR004808">
    <property type="entry name" value="AP_endonuc_1"/>
</dbReference>
<feature type="binding site" evidence="7">
    <location>
        <position position="150"/>
    </location>
    <ligand>
        <name>Mg(2+)</name>
        <dbReference type="ChEBI" id="CHEBI:18420"/>
        <label>1</label>
    </ligand>
</feature>
<organism evidence="10 11">
    <name type="scientific">Suttonella indologenes</name>
    <dbReference type="NCBI Taxonomy" id="13276"/>
    <lineage>
        <taxon>Bacteria</taxon>
        <taxon>Pseudomonadati</taxon>
        <taxon>Pseudomonadota</taxon>
        <taxon>Gammaproteobacteria</taxon>
        <taxon>Cardiobacteriales</taxon>
        <taxon>Cardiobacteriaceae</taxon>
        <taxon>Suttonella</taxon>
    </lineage>
</organism>
<evidence type="ECO:0000259" key="9">
    <source>
        <dbReference type="Pfam" id="PF03372"/>
    </source>
</evidence>
<dbReference type="PROSITE" id="PS00728">
    <property type="entry name" value="AP_NUCLEASE_F1_3"/>
    <property type="match status" value="1"/>
</dbReference>
<evidence type="ECO:0000256" key="8">
    <source>
        <dbReference type="PIRSR" id="PIRSR604808-3"/>
    </source>
</evidence>
<name>A0A380MW14_9GAMM</name>
<keyword evidence="11" id="KW-1185">Reference proteome</keyword>
<dbReference type="Gene3D" id="3.60.10.10">
    <property type="entry name" value="Endonuclease/exonuclease/phosphatase"/>
    <property type="match status" value="1"/>
</dbReference>
<gene>
    <name evidence="10" type="primary">xthA</name>
    <name evidence="10" type="ORF">NCTC10717_01161</name>
</gene>
<evidence type="ECO:0000256" key="3">
    <source>
        <dbReference type="ARBA" id="ARBA00022723"/>
    </source>
</evidence>
<keyword evidence="4 10" id="KW-0378">Hydrolase</keyword>
<feature type="site" description="Transition state stabilizer" evidence="8">
    <location>
        <position position="150"/>
    </location>
</feature>
<dbReference type="Proteomes" id="UP000254575">
    <property type="component" value="Unassembled WGS sequence"/>
</dbReference>
<sequence>MPMKIVSWNVNSLNVRQSQVLDYLESHHPAVLGLQELKQTDEAVKREAFIQAGWHLVTQGQKTYNGVALISKSAPENVVRGIPNNEDDPQARAIAASYGDLRVLNLYVPNGKAVGDEKYHYKLGWLEKLQAYVARLLQEYPKLVVIGDFNIAPADIDVHDPKAWQDKILCSAPERQALQALFDLGLTDAFRARHPERQQFSWWDYRMGGLRRNLGLRIDLTLISPALQLIDADIDMAPREQERPSDHAPAWVEIQ</sequence>
<dbReference type="NCBIfam" id="TIGR00633">
    <property type="entry name" value="xth"/>
    <property type="match status" value="1"/>
</dbReference>
<comment type="cofactor">
    <cofactor evidence="7">
        <name>Mg(2+)</name>
        <dbReference type="ChEBI" id="CHEBI:18420"/>
    </cofactor>
    <cofactor evidence="7">
        <name>Mn(2+)</name>
        <dbReference type="ChEBI" id="CHEBI:29035"/>
    </cofactor>
    <text evidence="7">Probably binds two magnesium or manganese ions per subunit.</text>
</comment>
<dbReference type="InterPro" id="IPR036691">
    <property type="entry name" value="Endo/exonu/phosph_ase_sf"/>
</dbReference>